<dbReference type="EMBL" id="JAODUO010000988">
    <property type="protein sequence ID" value="KAK2172153.1"/>
    <property type="molecule type" value="Genomic_DNA"/>
</dbReference>
<evidence type="ECO:0000313" key="10">
    <source>
        <dbReference type="Proteomes" id="UP001209878"/>
    </source>
</evidence>
<dbReference type="GO" id="GO:0010185">
    <property type="term" value="P:regulation of cellular defense response"/>
    <property type="evidence" value="ECO:0007669"/>
    <property type="project" value="UniProtKB-ARBA"/>
</dbReference>
<evidence type="ECO:0000256" key="5">
    <source>
        <dbReference type="ARBA" id="ARBA00022734"/>
    </source>
</evidence>
<sequence>MTDVNIALRKPAYMSSYEADIYKASCGNDGINATYFSTEYARKAWWAVDFGEVKALVTGLRFWNIYARFVDNLRSFTVGLTDRDPRSSGGPLNGNYDLCANGARHSETVFDVTCYGHQTTRRRFFFVAANVVTHFHLNEVEIFEGHNTMNIAVGKPAFMSSWYKSRLVATQGNDGNRKTRFLTRYGSEAWWAVDFGQKRTHVTRVRVTNYKMYYDRLLGFTIGLTDQNPVNGIGPLDSPFVKCASYTTGRHLKYYITLTCELPLYAWGRYLFVAATVSSYFNLAEVEVFDGKFIKSILQTNVSLQYFTEVDMHSHLRVFPFLRPITRIRKSTFEKCVVFYNFGNYQVTWR</sequence>
<comment type="caution">
    <text evidence="9">The sequence shown here is derived from an EMBL/GenBank/DDBJ whole genome shotgun (WGS) entry which is preliminary data.</text>
</comment>
<organism evidence="9 10">
    <name type="scientific">Ridgeia piscesae</name>
    <name type="common">Tubeworm</name>
    <dbReference type="NCBI Taxonomy" id="27915"/>
    <lineage>
        <taxon>Eukaryota</taxon>
        <taxon>Metazoa</taxon>
        <taxon>Spiralia</taxon>
        <taxon>Lophotrochozoa</taxon>
        <taxon>Annelida</taxon>
        <taxon>Polychaeta</taxon>
        <taxon>Sedentaria</taxon>
        <taxon>Canalipalpata</taxon>
        <taxon>Sabellida</taxon>
        <taxon>Siboglinidae</taxon>
        <taxon>Ridgeia</taxon>
    </lineage>
</organism>
<keyword evidence="7" id="KW-1015">Disulfide bond</keyword>
<dbReference type="InterPro" id="IPR008979">
    <property type="entry name" value="Galactose-bd-like_sf"/>
</dbReference>
<evidence type="ECO:0000256" key="4">
    <source>
        <dbReference type="ARBA" id="ARBA00022723"/>
    </source>
</evidence>
<evidence type="ECO:0000313" key="9">
    <source>
        <dbReference type="EMBL" id="KAK2172153.1"/>
    </source>
</evidence>
<comment type="similarity">
    <text evidence="2">Belongs to the fucolectin family.</text>
</comment>
<evidence type="ECO:0000256" key="1">
    <source>
        <dbReference type="ARBA" id="ARBA00002219"/>
    </source>
</evidence>
<comment type="subunit">
    <text evidence="3">Homotrimer.</text>
</comment>
<dbReference type="AlphaFoldDB" id="A0AAD9KKD7"/>
<keyword evidence="5" id="KW-0430">Lectin</keyword>
<evidence type="ECO:0000256" key="7">
    <source>
        <dbReference type="ARBA" id="ARBA00023157"/>
    </source>
</evidence>
<dbReference type="InterPro" id="IPR006585">
    <property type="entry name" value="FTP1"/>
</dbReference>
<gene>
    <name evidence="9" type="ORF">NP493_989g02005</name>
</gene>
<dbReference type="SUPFAM" id="SSF49785">
    <property type="entry name" value="Galactose-binding domain-like"/>
    <property type="match status" value="2"/>
</dbReference>
<evidence type="ECO:0000256" key="2">
    <source>
        <dbReference type="ARBA" id="ARBA00010147"/>
    </source>
</evidence>
<reference evidence="9" key="1">
    <citation type="journal article" date="2023" name="Mol. Biol. Evol.">
        <title>Third-Generation Sequencing Reveals the Adaptive Role of the Epigenome in Three Deep-Sea Polychaetes.</title>
        <authorList>
            <person name="Perez M."/>
            <person name="Aroh O."/>
            <person name="Sun Y."/>
            <person name="Lan Y."/>
            <person name="Juniper S.K."/>
            <person name="Young C.R."/>
            <person name="Angers B."/>
            <person name="Qian P.Y."/>
        </authorList>
    </citation>
    <scope>NUCLEOTIDE SEQUENCE</scope>
    <source>
        <strain evidence="9">R07B-5</strain>
    </source>
</reference>
<keyword evidence="10" id="KW-1185">Reference proteome</keyword>
<evidence type="ECO:0000256" key="6">
    <source>
        <dbReference type="ARBA" id="ARBA00022837"/>
    </source>
</evidence>
<dbReference type="GO" id="GO:0046872">
    <property type="term" value="F:metal ion binding"/>
    <property type="evidence" value="ECO:0007669"/>
    <property type="project" value="UniProtKB-KW"/>
</dbReference>
<evidence type="ECO:0000259" key="8">
    <source>
        <dbReference type="SMART" id="SM00607"/>
    </source>
</evidence>
<dbReference type="Pfam" id="PF22633">
    <property type="entry name" value="F5_F8_type_C_2"/>
    <property type="match status" value="1"/>
</dbReference>
<dbReference type="InterPro" id="IPR051941">
    <property type="entry name" value="BG_Antigen-Binding_Lectin"/>
</dbReference>
<dbReference type="PANTHER" id="PTHR45713">
    <property type="entry name" value="FTP DOMAIN-CONTAINING PROTEIN"/>
    <property type="match status" value="1"/>
</dbReference>
<feature type="domain" description="Fucolectin tachylectin-4 pentraxin-1" evidence="8">
    <location>
        <begin position="148"/>
        <end position="295"/>
    </location>
</feature>
<evidence type="ECO:0000256" key="3">
    <source>
        <dbReference type="ARBA" id="ARBA00011233"/>
    </source>
</evidence>
<dbReference type="SMART" id="SM00607">
    <property type="entry name" value="FTP"/>
    <property type="match status" value="1"/>
</dbReference>
<dbReference type="GO" id="GO:0042806">
    <property type="term" value="F:fucose binding"/>
    <property type="evidence" value="ECO:0007669"/>
    <property type="project" value="UniProtKB-ARBA"/>
</dbReference>
<dbReference type="PANTHER" id="PTHR45713:SF6">
    <property type="entry name" value="F5_8 TYPE C DOMAIN-CONTAINING PROTEIN"/>
    <property type="match status" value="1"/>
</dbReference>
<keyword evidence="4" id="KW-0479">Metal-binding</keyword>
<keyword evidence="6" id="KW-0106">Calcium</keyword>
<name>A0AAD9KKD7_RIDPI</name>
<dbReference type="Gene3D" id="2.60.120.260">
    <property type="entry name" value="Galactose-binding domain-like"/>
    <property type="match status" value="2"/>
</dbReference>
<protein>
    <recommendedName>
        <fullName evidence="8">Fucolectin tachylectin-4 pentraxin-1 domain-containing protein</fullName>
    </recommendedName>
</protein>
<accession>A0AAD9KKD7</accession>
<comment type="function">
    <text evidence="1">Acts as a defensive agent. Recognizes blood group fucosylated oligosaccharides including A, B, H and Lewis B-type antigens. Does not recognize Lewis A antigen and has low affinity for monovalent haptens.</text>
</comment>
<dbReference type="Proteomes" id="UP001209878">
    <property type="component" value="Unassembled WGS sequence"/>
</dbReference>
<proteinExistence type="inferred from homology"/>
<dbReference type="GO" id="GO:0001868">
    <property type="term" value="P:regulation of complement activation, lectin pathway"/>
    <property type="evidence" value="ECO:0007669"/>
    <property type="project" value="UniProtKB-ARBA"/>
</dbReference>